<dbReference type="PANTHER" id="PTHR15492">
    <property type="entry name" value="CYCLIN D1-BINDING PROTEIN 1"/>
    <property type="match status" value="1"/>
</dbReference>
<evidence type="ECO:0000259" key="9">
    <source>
        <dbReference type="Pfam" id="PF20936"/>
    </source>
</evidence>
<evidence type="ECO:0000256" key="4">
    <source>
        <dbReference type="ARBA" id="ARBA00022490"/>
    </source>
</evidence>
<evidence type="ECO:0000256" key="7">
    <source>
        <dbReference type="SAM" id="MobiDB-lite"/>
    </source>
</evidence>
<dbReference type="InterPro" id="IPR049317">
    <property type="entry name" value="GCIP-like_N"/>
</dbReference>
<keyword evidence="4" id="KW-0963">Cytoplasm</keyword>
<dbReference type="InterPro" id="IPR049318">
    <property type="entry name" value="GCIP_C"/>
</dbReference>
<keyword evidence="6" id="KW-0131">Cell cycle</keyword>
<dbReference type="GeneID" id="104776419"/>
<dbReference type="RefSeq" id="XP_019099156.1">
    <property type="nucleotide sequence ID" value="XM_019243611.1"/>
</dbReference>
<evidence type="ECO:0000256" key="1">
    <source>
        <dbReference type="ARBA" id="ARBA00004123"/>
    </source>
</evidence>
<feature type="domain" description="Cyclin-D1-binding protein 1-like N-terminal" evidence="8">
    <location>
        <begin position="55"/>
        <end position="202"/>
    </location>
</feature>
<dbReference type="Pfam" id="PF20936">
    <property type="entry name" value="GCIP_C"/>
    <property type="match status" value="1"/>
</dbReference>
<dbReference type="Pfam" id="PF13324">
    <property type="entry name" value="GCIP_N"/>
    <property type="match status" value="1"/>
</dbReference>
<feature type="region of interest" description="Disordered" evidence="7">
    <location>
        <begin position="1"/>
        <end position="24"/>
    </location>
</feature>
<evidence type="ECO:0000313" key="10">
    <source>
        <dbReference type="Proteomes" id="UP000694864"/>
    </source>
</evidence>
<reference evidence="11" key="2">
    <citation type="submission" date="2025-08" db="UniProtKB">
        <authorList>
            <consortium name="RefSeq"/>
        </authorList>
    </citation>
    <scope>IDENTIFICATION</scope>
    <source>
        <tissue evidence="11">Leaf</tissue>
    </source>
</reference>
<organism evidence="10 11">
    <name type="scientific">Camelina sativa</name>
    <name type="common">False flax</name>
    <name type="synonym">Myagrum sativum</name>
    <dbReference type="NCBI Taxonomy" id="90675"/>
    <lineage>
        <taxon>Eukaryota</taxon>
        <taxon>Viridiplantae</taxon>
        <taxon>Streptophyta</taxon>
        <taxon>Embryophyta</taxon>
        <taxon>Tracheophyta</taxon>
        <taxon>Spermatophyta</taxon>
        <taxon>Magnoliopsida</taxon>
        <taxon>eudicotyledons</taxon>
        <taxon>Gunneridae</taxon>
        <taxon>Pentapetalae</taxon>
        <taxon>rosids</taxon>
        <taxon>malvids</taxon>
        <taxon>Brassicales</taxon>
        <taxon>Brassicaceae</taxon>
        <taxon>Camelineae</taxon>
        <taxon>Camelina</taxon>
    </lineage>
</organism>
<keyword evidence="10" id="KW-1185">Reference proteome</keyword>
<dbReference type="PANTHER" id="PTHR15492:SF1">
    <property type="entry name" value="CYCLIN-D1-BINDING PROTEIN 1"/>
    <property type="match status" value="1"/>
</dbReference>
<gene>
    <name evidence="11" type="primary">LOC104776419</name>
</gene>
<evidence type="ECO:0000256" key="3">
    <source>
        <dbReference type="ARBA" id="ARBA00008940"/>
    </source>
</evidence>
<evidence type="ECO:0000256" key="5">
    <source>
        <dbReference type="ARBA" id="ARBA00023242"/>
    </source>
</evidence>
<comment type="subcellular location">
    <subcellularLocation>
        <location evidence="2">Cytoplasm</location>
    </subcellularLocation>
    <subcellularLocation>
        <location evidence="1">Nucleus</location>
    </subcellularLocation>
</comment>
<evidence type="ECO:0000256" key="6">
    <source>
        <dbReference type="ARBA" id="ARBA00023306"/>
    </source>
</evidence>
<dbReference type="Proteomes" id="UP000694864">
    <property type="component" value="Chromosome 3"/>
</dbReference>
<dbReference type="InterPro" id="IPR026907">
    <property type="entry name" value="GCIP-like"/>
</dbReference>
<sequence>MQNPQKSLGMGKSKRTKMGKSNKEDLSQSLIMHPNTIQFLDQTASLTVEQVKWQQVLQMSDHLSKQATIVGMLWNEESPKAESLKETIESYFISLQGFLLCCHKIAVSAGPTLSSLIHVSVKQIVDSSLELSKGSVSLYDDFAEGTYEKDKKPYVPKLTAVVLEAWFNFKKVPSTNLIAIGNAISQVAVIMKDVLNKMKDVKRPACPSSECEASSGDVFSPEQIEFAKLVADIVSEAIMVVIVIRVMTKKIGMENPKEDSEFVDSLEKVLKLCQRSGAEIEKLGTCVYHSPLEIDKMVQTVKILGANLDEVEAEVEHKKWSSNAFPGVCRKLRDAIKLMEVGLEKRKNLNHIMIAHQNTIYNTLQLFNPTASPPTQEKVIRFTVIDD</sequence>
<evidence type="ECO:0000313" key="11">
    <source>
        <dbReference type="RefSeq" id="XP_019099156.1"/>
    </source>
</evidence>
<comment type="similarity">
    <text evidence="3">Belongs to the CCNDBP1 family.</text>
</comment>
<evidence type="ECO:0000256" key="2">
    <source>
        <dbReference type="ARBA" id="ARBA00004496"/>
    </source>
</evidence>
<evidence type="ECO:0000259" key="8">
    <source>
        <dbReference type="Pfam" id="PF13324"/>
    </source>
</evidence>
<dbReference type="Gene3D" id="1.20.1410.10">
    <property type="entry name" value="I/LWEQ domain"/>
    <property type="match status" value="1"/>
</dbReference>
<reference evidence="10" key="1">
    <citation type="journal article" date="2014" name="Nat. Commun.">
        <title>The emerging biofuel crop Camelina sativa retains a highly undifferentiated hexaploid genome structure.</title>
        <authorList>
            <person name="Kagale S."/>
            <person name="Koh C."/>
            <person name="Nixon J."/>
            <person name="Bollina V."/>
            <person name="Clarke W.E."/>
            <person name="Tuteja R."/>
            <person name="Spillane C."/>
            <person name="Robinson S.J."/>
            <person name="Links M.G."/>
            <person name="Clarke C."/>
            <person name="Higgins E.E."/>
            <person name="Huebert T."/>
            <person name="Sharpe A.G."/>
            <person name="Parkin I.A."/>
        </authorList>
    </citation>
    <scope>NUCLEOTIDE SEQUENCE [LARGE SCALE GENOMIC DNA]</scope>
    <source>
        <strain evidence="10">cv. DH55</strain>
    </source>
</reference>
<accession>A0ABM1RJG8</accession>
<protein>
    <submittedName>
        <fullName evidence="11">Uncharacterized protein LOC104776419 isoform X1</fullName>
    </submittedName>
</protein>
<proteinExistence type="inferred from homology"/>
<name>A0ABM1RJG8_CAMSA</name>
<keyword evidence="5" id="KW-0539">Nucleus</keyword>
<dbReference type="Gene3D" id="1.20.1420.10">
    <property type="entry name" value="Talin, central domain"/>
    <property type="match status" value="1"/>
</dbReference>
<feature type="domain" description="Cyclin-D1-binding protein 1-like C-terminal" evidence="9">
    <location>
        <begin position="213"/>
        <end position="312"/>
    </location>
</feature>